<proteinExistence type="predicted"/>
<comment type="caution">
    <text evidence="2">The sequence shown here is derived from an EMBL/GenBank/DDBJ whole genome shotgun (WGS) entry which is preliminary data.</text>
</comment>
<name>A0A6L2N1D7_TANCI</name>
<dbReference type="InterPro" id="IPR021109">
    <property type="entry name" value="Peptidase_aspartic_dom_sf"/>
</dbReference>
<feature type="non-terminal residue" evidence="2">
    <location>
        <position position="291"/>
    </location>
</feature>
<protein>
    <recommendedName>
        <fullName evidence="1">Reverse transcriptase Ty1/copia-type domain-containing protein</fullName>
    </recommendedName>
</protein>
<dbReference type="EMBL" id="BKCJ010007682">
    <property type="protein sequence ID" value="GEU78475.1"/>
    <property type="molecule type" value="Genomic_DNA"/>
</dbReference>
<dbReference type="PANTHER" id="PTHR33067:SF9">
    <property type="entry name" value="RNA-DIRECTED DNA POLYMERASE"/>
    <property type="match status" value="1"/>
</dbReference>
<feature type="domain" description="Reverse transcriptase Ty1/copia-type" evidence="1">
    <location>
        <begin position="164"/>
        <end position="274"/>
    </location>
</feature>
<dbReference type="Gene3D" id="2.40.70.10">
    <property type="entry name" value="Acid Proteases"/>
    <property type="match status" value="1"/>
</dbReference>
<reference evidence="2" key="1">
    <citation type="journal article" date="2019" name="Sci. Rep.">
        <title>Draft genome of Tanacetum cinerariifolium, the natural source of mosquito coil.</title>
        <authorList>
            <person name="Yamashiro T."/>
            <person name="Shiraishi A."/>
            <person name="Satake H."/>
            <person name="Nakayama K."/>
        </authorList>
    </citation>
    <scope>NUCLEOTIDE SEQUENCE</scope>
</reference>
<sequence length="291" mass="33424">MVVLLLNQRTLLGRCCCSGGDREMEMEVMQIDASLKDKFDIRMNRFENSLNDMKNSFVTPTAPIKAVEEEEDLWSFILPCFINNVCFDNALADLGASVSVMRLLTYLNLGLGELAHTKLTVELADRIVKYPIGIAKNVLVELRIDQVDDLMPTIKEVEVVEKFRARNDARMVSKIFGYLSDCDYDKKIHIDCAYKLKFSCMIDFKQFQMDAKSTFLNDFINEEVYAAQPPGFIDFAKPNHVYKLKKALYRLKQAPKAWPDIMFGVCLCAHFQEAPKTSHLEVVKRIFLYVK</sequence>
<evidence type="ECO:0000313" key="2">
    <source>
        <dbReference type="EMBL" id="GEU78475.1"/>
    </source>
</evidence>
<organism evidence="2">
    <name type="scientific">Tanacetum cinerariifolium</name>
    <name type="common">Dalmatian daisy</name>
    <name type="synonym">Chrysanthemum cinerariifolium</name>
    <dbReference type="NCBI Taxonomy" id="118510"/>
    <lineage>
        <taxon>Eukaryota</taxon>
        <taxon>Viridiplantae</taxon>
        <taxon>Streptophyta</taxon>
        <taxon>Embryophyta</taxon>
        <taxon>Tracheophyta</taxon>
        <taxon>Spermatophyta</taxon>
        <taxon>Magnoliopsida</taxon>
        <taxon>eudicotyledons</taxon>
        <taxon>Gunneridae</taxon>
        <taxon>Pentapetalae</taxon>
        <taxon>asterids</taxon>
        <taxon>campanulids</taxon>
        <taxon>Asterales</taxon>
        <taxon>Asteraceae</taxon>
        <taxon>Asteroideae</taxon>
        <taxon>Anthemideae</taxon>
        <taxon>Anthemidinae</taxon>
        <taxon>Tanacetum</taxon>
    </lineage>
</organism>
<dbReference type="PANTHER" id="PTHR33067">
    <property type="entry name" value="RNA-DIRECTED DNA POLYMERASE-RELATED"/>
    <property type="match status" value="1"/>
</dbReference>
<dbReference type="InterPro" id="IPR013103">
    <property type="entry name" value="RVT_2"/>
</dbReference>
<dbReference type="AlphaFoldDB" id="A0A6L2N1D7"/>
<accession>A0A6L2N1D7</accession>
<evidence type="ECO:0000259" key="1">
    <source>
        <dbReference type="Pfam" id="PF07727"/>
    </source>
</evidence>
<gene>
    <name evidence="2" type="ORF">Tci_050453</name>
</gene>
<dbReference type="Pfam" id="PF07727">
    <property type="entry name" value="RVT_2"/>
    <property type="match status" value="1"/>
</dbReference>